<organism evidence="1 2">
    <name type="scientific">Sphingobacterium multivorum</name>
    <dbReference type="NCBI Taxonomy" id="28454"/>
    <lineage>
        <taxon>Bacteria</taxon>
        <taxon>Pseudomonadati</taxon>
        <taxon>Bacteroidota</taxon>
        <taxon>Sphingobacteriia</taxon>
        <taxon>Sphingobacteriales</taxon>
        <taxon>Sphingobacteriaceae</taxon>
        <taxon>Sphingobacterium</taxon>
    </lineage>
</organism>
<proteinExistence type="predicted"/>
<evidence type="ECO:0000313" key="1">
    <source>
        <dbReference type="EMBL" id="SPZ93042.1"/>
    </source>
</evidence>
<reference evidence="1 2" key="1">
    <citation type="submission" date="2018-06" db="EMBL/GenBank/DDBJ databases">
        <authorList>
            <consortium name="Pathogen Informatics"/>
            <person name="Doyle S."/>
        </authorList>
    </citation>
    <scope>NUCLEOTIDE SEQUENCE [LARGE SCALE GENOMIC DNA]</scope>
    <source>
        <strain evidence="1 2">NCTC11343</strain>
    </source>
</reference>
<dbReference type="Proteomes" id="UP000251241">
    <property type="component" value="Unassembled WGS sequence"/>
</dbReference>
<name>A0A2X2JFI0_SPHMU</name>
<protein>
    <submittedName>
        <fullName evidence="1">Uncharacterized protein</fullName>
    </submittedName>
</protein>
<dbReference type="AlphaFoldDB" id="A0A2X2JFI0"/>
<dbReference type="EMBL" id="UAUU01000011">
    <property type="protein sequence ID" value="SPZ93042.1"/>
    <property type="molecule type" value="Genomic_DNA"/>
</dbReference>
<sequence>MKELLALLRQKRENLKFGGGIDKIKKLKEKAKCQPGKE</sequence>
<gene>
    <name evidence="1" type="ORF">NCTC11343_04978</name>
</gene>
<evidence type="ECO:0000313" key="2">
    <source>
        <dbReference type="Proteomes" id="UP000251241"/>
    </source>
</evidence>
<accession>A0A2X2JFI0</accession>